<accession>A0A918P3T4</accession>
<evidence type="ECO:0000256" key="2">
    <source>
        <dbReference type="ARBA" id="ARBA00005642"/>
    </source>
</evidence>
<dbReference type="NCBIfam" id="TIGR00431">
    <property type="entry name" value="TruB"/>
    <property type="match status" value="1"/>
</dbReference>
<feature type="domain" description="tRNA pseudouridylate synthase B C-terminal" evidence="8">
    <location>
        <begin position="181"/>
        <end position="236"/>
    </location>
</feature>
<evidence type="ECO:0000313" key="9">
    <source>
        <dbReference type="EMBL" id="GGY18955.1"/>
    </source>
</evidence>
<dbReference type="CDD" id="cd21152">
    <property type="entry name" value="PUA_TruB_bacterial"/>
    <property type="match status" value="1"/>
</dbReference>
<dbReference type="Pfam" id="PF09157">
    <property type="entry name" value="TruB-C_2"/>
    <property type="match status" value="1"/>
</dbReference>
<evidence type="ECO:0000259" key="7">
    <source>
        <dbReference type="Pfam" id="PF09157"/>
    </source>
</evidence>
<dbReference type="PANTHER" id="PTHR13767">
    <property type="entry name" value="TRNA-PSEUDOURIDINE SYNTHASE"/>
    <property type="match status" value="1"/>
</dbReference>
<keyword evidence="10" id="KW-1185">Reference proteome</keyword>
<sequence length="306" mass="33471">MSQVRRPKRDVDGVLLLDKPLGVSSNGALQKARWLFTAAKAGHTGVLDPLATGLLPVCFGEATKFSSFLLDADKRYTATVAFGRVTTTGDVEGEVVSERPVDVSRSALEAALDRFTGPIRQVPPMYSALKFQGKALYEYARQGIEIERKARDVIIHGIDLLSFDGKEAVIDVRCSKGTYIRTLGEDIGEMLGCGAHLSGLRRTATAGFEIGSAVTLEALEGRDVPERDALLLPPDVLVRHLPEVSLGESECFRFCRGQAVRFSLNCAIMTRFRVYREVDRKFLGLAEWRGDSSLQPVRLLAAQAVS</sequence>
<dbReference type="Pfam" id="PF01509">
    <property type="entry name" value="TruB_N"/>
    <property type="match status" value="1"/>
</dbReference>
<comment type="caution">
    <text evidence="9">The sequence shown here is derived from an EMBL/GenBank/DDBJ whole genome shotgun (WGS) entry which is preliminary data.</text>
</comment>
<evidence type="ECO:0000259" key="6">
    <source>
        <dbReference type="Pfam" id="PF01509"/>
    </source>
</evidence>
<dbReference type="AlphaFoldDB" id="A0A918P3T4"/>
<dbReference type="Gene3D" id="3.30.2350.10">
    <property type="entry name" value="Pseudouridine synthase"/>
    <property type="match status" value="1"/>
</dbReference>
<evidence type="ECO:0000256" key="5">
    <source>
        <dbReference type="HAMAP-Rule" id="MF_01080"/>
    </source>
</evidence>
<dbReference type="EC" id="5.4.99.25" evidence="5"/>
<dbReference type="InterPro" id="IPR014780">
    <property type="entry name" value="tRNA_psdUridine_synth_TruB"/>
</dbReference>
<dbReference type="InterPro" id="IPR015947">
    <property type="entry name" value="PUA-like_sf"/>
</dbReference>
<feature type="domain" description="Pseudouridine synthase II N-terminal" evidence="6">
    <location>
        <begin position="33"/>
        <end position="180"/>
    </location>
</feature>
<dbReference type="HAMAP" id="MF_01080">
    <property type="entry name" value="TruB_bact"/>
    <property type="match status" value="1"/>
</dbReference>
<evidence type="ECO:0000256" key="3">
    <source>
        <dbReference type="ARBA" id="ARBA00022694"/>
    </source>
</evidence>
<organism evidence="9 10">
    <name type="scientific">Paludibacterium paludis</name>
    <dbReference type="NCBI Taxonomy" id="1225769"/>
    <lineage>
        <taxon>Bacteria</taxon>
        <taxon>Pseudomonadati</taxon>
        <taxon>Pseudomonadota</taxon>
        <taxon>Betaproteobacteria</taxon>
        <taxon>Neisseriales</taxon>
        <taxon>Chromobacteriaceae</taxon>
        <taxon>Paludibacterium</taxon>
    </lineage>
</organism>
<dbReference type="GO" id="GO:0160148">
    <property type="term" value="F:tRNA pseudouridine(55) synthase activity"/>
    <property type="evidence" value="ECO:0007669"/>
    <property type="project" value="UniProtKB-EC"/>
</dbReference>
<dbReference type="Pfam" id="PF16198">
    <property type="entry name" value="TruB_C_2"/>
    <property type="match status" value="1"/>
</dbReference>
<dbReference type="InterPro" id="IPR020103">
    <property type="entry name" value="PsdUridine_synth_cat_dom_sf"/>
</dbReference>
<comment type="similarity">
    <text evidence="2 5">Belongs to the pseudouridine synthase TruB family. Type 1 subfamily.</text>
</comment>
<dbReference type="InterPro" id="IPR015240">
    <property type="entry name" value="tRNA_sdUridine_synth_fam1_C"/>
</dbReference>
<dbReference type="FunFam" id="3.30.2350.10:FF:000011">
    <property type="entry name" value="tRNA pseudouridine synthase B"/>
    <property type="match status" value="1"/>
</dbReference>
<reference evidence="9" key="2">
    <citation type="submission" date="2020-09" db="EMBL/GenBank/DDBJ databases">
        <authorList>
            <person name="Sun Q."/>
            <person name="Kim S."/>
        </authorList>
    </citation>
    <scope>NUCLEOTIDE SEQUENCE</scope>
    <source>
        <strain evidence="9">KCTC 32182</strain>
    </source>
</reference>
<gene>
    <name evidence="5 9" type="primary">truB</name>
    <name evidence="9" type="ORF">GCM10011289_22920</name>
</gene>
<dbReference type="InterPro" id="IPR036974">
    <property type="entry name" value="PUA_sf"/>
</dbReference>
<dbReference type="RefSeq" id="WP_189534417.1">
    <property type="nucleotide sequence ID" value="NZ_BMYX01000013.1"/>
</dbReference>
<evidence type="ECO:0000259" key="8">
    <source>
        <dbReference type="Pfam" id="PF16198"/>
    </source>
</evidence>
<evidence type="ECO:0000256" key="1">
    <source>
        <dbReference type="ARBA" id="ARBA00000385"/>
    </source>
</evidence>
<dbReference type="Proteomes" id="UP000645257">
    <property type="component" value="Unassembled WGS sequence"/>
</dbReference>
<feature type="domain" description="tRNA pseudouridine synthase II TruB subfamily 1 C-terminal" evidence="7">
    <location>
        <begin position="242"/>
        <end position="300"/>
    </location>
</feature>
<dbReference type="InterPro" id="IPR002501">
    <property type="entry name" value="PsdUridine_synth_N"/>
</dbReference>
<evidence type="ECO:0000256" key="4">
    <source>
        <dbReference type="ARBA" id="ARBA00023235"/>
    </source>
</evidence>
<dbReference type="CDD" id="cd02573">
    <property type="entry name" value="PseudoU_synth_EcTruB"/>
    <property type="match status" value="1"/>
</dbReference>
<dbReference type="SUPFAM" id="SSF55120">
    <property type="entry name" value="Pseudouridine synthase"/>
    <property type="match status" value="1"/>
</dbReference>
<dbReference type="PANTHER" id="PTHR13767:SF2">
    <property type="entry name" value="PSEUDOURIDYLATE SYNTHASE TRUB1"/>
    <property type="match status" value="1"/>
</dbReference>
<dbReference type="EMBL" id="BMYX01000013">
    <property type="protein sequence ID" value="GGY18955.1"/>
    <property type="molecule type" value="Genomic_DNA"/>
</dbReference>
<name>A0A918P3T4_9NEIS</name>
<feature type="active site" description="Nucleophile" evidence="5">
    <location>
        <position position="48"/>
    </location>
</feature>
<dbReference type="GO" id="GO:0003723">
    <property type="term" value="F:RNA binding"/>
    <property type="evidence" value="ECO:0007669"/>
    <property type="project" value="InterPro"/>
</dbReference>
<dbReference type="SUPFAM" id="SSF88697">
    <property type="entry name" value="PUA domain-like"/>
    <property type="match status" value="1"/>
</dbReference>
<keyword evidence="3 5" id="KW-0819">tRNA processing</keyword>
<keyword evidence="4 5" id="KW-0413">Isomerase</keyword>
<reference evidence="9" key="1">
    <citation type="journal article" date="2014" name="Int. J. Syst. Evol. Microbiol.">
        <title>Complete genome sequence of Corynebacterium casei LMG S-19264T (=DSM 44701T), isolated from a smear-ripened cheese.</title>
        <authorList>
            <consortium name="US DOE Joint Genome Institute (JGI-PGF)"/>
            <person name="Walter F."/>
            <person name="Albersmeier A."/>
            <person name="Kalinowski J."/>
            <person name="Ruckert C."/>
        </authorList>
    </citation>
    <scope>NUCLEOTIDE SEQUENCE</scope>
    <source>
        <strain evidence="9">KCTC 32182</strain>
    </source>
</reference>
<evidence type="ECO:0000313" key="10">
    <source>
        <dbReference type="Proteomes" id="UP000645257"/>
    </source>
</evidence>
<dbReference type="GO" id="GO:1990481">
    <property type="term" value="P:mRNA pseudouridine synthesis"/>
    <property type="evidence" value="ECO:0007669"/>
    <property type="project" value="TreeGrafter"/>
</dbReference>
<proteinExistence type="inferred from homology"/>
<protein>
    <recommendedName>
        <fullName evidence="5">tRNA pseudouridine synthase B</fullName>
        <ecNumber evidence="5">5.4.99.25</ecNumber>
    </recommendedName>
    <alternativeName>
        <fullName evidence="5">tRNA pseudouridine(55) synthase</fullName>
        <shortName evidence="5">Psi55 synthase</shortName>
    </alternativeName>
    <alternativeName>
        <fullName evidence="5">tRNA pseudouridylate synthase</fullName>
    </alternativeName>
    <alternativeName>
        <fullName evidence="5">tRNA-uridine isomerase</fullName>
    </alternativeName>
</protein>
<dbReference type="GO" id="GO:0031119">
    <property type="term" value="P:tRNA pseudouridine synthesis"/>
    <property type="evidence" value="ECO:0007669"/>
    <property type="project" value="UniProtKB-UniRule"/>
</dbReference>
<comment type="catalytic activity">
    <reaction evidence="1 5">
        <text>uridine(55) in tRNA = pseudouridine(55) in tRNA</text>
        <dbReference type="Rhea" id="RHEA:42532"/>
        <dbReference type="Rhea" id="RHEA-COMP:10101"/>
        <dbReference type="Rhea" id="RHEA-COMP:10102"/>
        <dbReference type="ChEBI" id="CHEBI:65314"/>
        <dbReference type="ChEBI" id="CHEBI:65315"/>
        <dbReference type="EC" id="5.4.99.25"/>
    </reaction>
</comment>
<comment type="function">
    <text evidence="5">Responsible for synthesis of pseudouridine from uracil-55 in the psi GC loop of transfer RNAs.</text>
</comment>
<dbReference type="Gene3D" id="2.30.130.10">
    <property type="entry name" value="PUA domain"/>
    <property type="match status" value="1"/>
</dbReference>
<dbReference type="InterPro" id="IPR032819">
    <property type="entry name" value="TruB_C"/>
</dbReference>